<reference evidence="1" key="1">
    <citation type="submission" date="2014-09" db="EMBL/GenBank/DDBJ databases">
        <authorList>
            <person name="Magalhaes I.L.F."/>
            <person name="Oliveira U."/>
            <person name="Santos F.R."/>
            <person name="Vidigal T.H.D.A."/>
            <person name="Brescovit A.D."/>
            <person name="Santos A.J."/>
        </authorList>
    </citation>
    <scope>NUCLEOTIDE SEQUENCE</scope>
    <source>
        <tissue evidence="1">Shoot tissue taken approximately 20 cm above the soil surface</tissue>
    </source>
</reference>
<proteinExistence type="predicted"/>
<dbReference type="EMBL" id="GBRH01159620">
    <property type="protein sequence ID" value="JAE38276.1"/>
    <property type="molecule type" value="Transcribed_RNA"/>
</dbReference>
<dbReference type="AlphaFoldDB" id="A0A0A9HTQ9"/>
<reference evidence="1" key="2">
    <citation type="journal article" date="2015" name="Data Brief">
        <title>Shoot transcriptome of the giant reed, Arundo donax.</title>
        <authorList>
            <person name="Barrero R.A."/>
            <person name="Guerrero F.D."/>
            <person name="Moolhuijzen P."/>
            <person name="Goolsby J.A."/>
            <person name="Tidwell J."/>
            <person name="Bellgard S.E."/>
            <person name="Bellgard M.I."/>
        </authorList>
    </citation>
    <scope>NUCLEOTIDE SEQUENCE</scope>
    <source>
        <tissue evidence="1">Shoot tissue taken approximately 20 cm above the soil surface</tissue>
    </source>
</reference>
<accession>A0A0A9HTQ9</accession>
<sequence>MTGVQSIYPDPSVFSIARLTIQRQIWFSLK</sequence>
<organism evidence="1">
    <name type="scientific">Arundo donax</name>
    <name type="common">Giant reed</name>
    <name type="synonym">Donax arundinaceus</name>
    <dbReference type="NCBI Taxonomy" id="35708"/>
    <lineage>
        <taxon>Eukaryota</taxon>
        <taxon>Viridiplantae</taxon>
        <taxon>Streptophyta</taxon>
        <taxon>Embryophyta</taxon>
        <taxon>Tracheophyta</taxon>
        <taxon>Spermatophyta</taxon>
        <taxon>Magnoliopsida</taxon>
        <taxon>Liliopsida</taxon>
        <taxon>Poales</taxon>
        <taxon>Poaceae</taxon>
        <taxon>PACMAD clade</taxon>
        <taxon>Arundinoideae</taxon>
        <taxon>Arundineae</taxon>
        <taxon>Arundo</taxon>
    </lineage>
</organism>
<name>A0A0A9HTQ9_ARUDO</name>
<protein>
    <submittedName>
        <fullName evidence="1">Uncharacterized protein</fullName>
    </submittedName>
</protein>
<evidence type="ECO:0000313" key="1">
    <source>
        <dbReference type="EMBL" id="JAE38276.1"/>
    </source>
</evidence>